<evidence type="ECO:0000313" key="2">
    <source>
        <dbReference type="EMBL" id="RXI44753.1"/>
    </source>
</evidence>
<comment type="caution">
    <text evidence="2">The sequence shown here is derived from an EMBL/GenBank/DDBJ whole genome shotgun (WGS) entry which is preliminary data.</text>
</comment>
<dbReference type="EMBL" id="QMAP01000016">
    <property type="protein sequence ID" value="RXI44753.1"/>
    <property type="molecule type" value="Genomic_DNA"/>
</dbReference>
<dbReference type="InterPro" id="IPR003959">
    <property type="entry name" value="ATPase_AAA_core"/>
</dbReference>
<dbReference type="GO" id="GO:0005524">
    <property type="term" value="F:ATP binding"/>
    <property type="evidence" value="ECO:0007669"/>
    <property type="project" value="InterPro"/>
</dbReference>
<dbReference type="InterPro" id="IPR003593">
    <property type="entry name" value="AAA+_ATPase"/>
</dbReference>
<evidence type="ECO:0000259" key="1">
    <source>
        <dbReference type="SMART" id="SM00382"/>
    </source>
</evidence>
<evidence type="ECO:0000313" key="3">
    <source>
        <dbReference type="Proteomes" id="UP000290921"/>
    </source>
</evidence>
<sequence length="375" mass="43805">MYQMNFNEVIMAVEMVIKTGEVPLIIGESGIGKTSLIKELGNRNSYYVVNIDGNLLKEGEIGGLPTVEEYLIKDTGKKIKRTVYAVHTKLIEIDRALEENDDRRVLLFIDEINRCEHSVQQELMNIILNREINGYNLSPRVDIIAAMNPSNKYDSFQYTDYQVVDMDPAQEDRFVWIELDADVNAWINWGMREDININKDILQFIVSFPEYLHTPSSQESIKATPRSWERVSKAYNVYLKENYPSKIFYNIVKGNIGESIAQDFINFVEENKKPLITPEEIFENEEIDEGLEKKVREESHSRLYLEAKNALSYIRKHGNKAKDVNIFSMFIQLFPSDLKMGIMQEIKFNYNDIYNKFLENEVFIEGFFQMFQDLN</sequence>
<dbReference type="AlphaFoldDB" id="A0A4Q0VA01"/>
<dbReference type="CDD" id="cd00009">
    <property type="entry name" value="AAA"/>
    <property type="match status" value="1"/>
</dbReference>
<dbReference type="Gene3D" id="3.40.50.300">
    <property type="entry name" value="P-loop containing nucleotide triphosphate hydrolases"/>
    <property type="match status" value="1"/>
</dbReference>
<gene>
    <name evidence="2" type="ORF">DP130_13010</name>
</gene>
<dbReference type="InterPro" id="IPR027417">
    <property type="entry name" value="P-loop_NTPase"/>
</dbReference>
<protein>
    <submittedName>
        <fullName evidence="2">MoxR family ATPase</fullName>
    </submittedName>
</protein>
<reference evidence="2 3" key="1">
    <citation type="submission" date="2018-06" db="EMBL/GenBank/DDBJ databases">
        <title>Genome conservation of Clostridium tetani.</title>
        <authorList>
            <person name="Bruggemann H."/>
            <person name="Popoff M.R."/>
        </authorList>
    </citation>
    <scope>NUCLEOTIDE SEQUENCE [LARGE SCALE GENOMIC DNA]</scope>
    <source>
        <strain evidence="2 3">2017.061</strain>
    </source>
</reference>
<dbReference type="SMART" id="SM00382">
    <property type="entry name" value="AAA"/>
    <property type="match status" value="1"/>
</dbReference>
<name>A0A4Q0VA01_CLOTA</name>
<proteinExistence type="predicted"/>
<dbReference type="SUPFAM" id="SSF52540">
    <property type="entry name" value="P-loop containing nucleoside triphosphate hydrolases"/>
    <property type="match status" value="1"/>
</dbReference>
<organism evidence="2 3">
    <name type="scientific">Clostridium tetani</name>
    <dbReference type="NCBI Taxonomy" id="1513"/>
    <lineage>
        <taxon>Bacteria</taxon>
        <taxon>Bacillati</taxon>
        <taxon>Bacillota</taxon>
        <taxon>Clostridia</taxon>
        <taxon>Eubacteriales</taxon>
        <taxon>Clostridiaceae</taxon>
        <taxon>Clostridium</taxon>
    </lineage>
</organism>
<feature type="domain" description="AAA+ ATPase" evidence="1">
    <location>
        <begin position="19"/>
        <end position="181"/>
    </location>
</feature>
<dbReference type="Pfam" id="PF00004">
    <property type="entry name" value="AAA"/>
    <property type="match status" value="1"/>
</dbReference>
<accession>A0A4Q0VA01</accession>
<dbReference type="GO" id="GO:0016887">
    <property type="term" value="F:ATP hydrolysis activity"/>
    <property type="evidence" value="ECO:0007669"/>
    <property type="project" value="InterPro"/>
</dbReference>
<dbReference type="Proteomes" id="UP000290921">
    <property type="component" value="Unassembled WGS sequence"/>
</dbReference>